<evidence type="ECO:0000313" key="3">
    <source>
        <dbReference type="Proteomes" id="UP000077521"/>
    </source>
</evidence>
<feature type="region of interest" description="Disordered" evidence="1">
    <location>
        <begin position="1"/>
        <end position="50"/>
    </location>
</feature>
<name>A0A177TKV4_9BASI</name>
<dbReference type="EMBL" id="LWDF02000230">
    <property type="protein sequence ID" value="KAE8251811.1"/>
    <property type="molecule type" value="Genomic_DNA"/>
</dbReference>
<feature type="compositionally biased region" description="Gly residues" evidence="1">
    <location>
        <begin position="666"/>
        <end position="683"/>
    </location>
</feature>
<protein>
    <submittedName>
        <fullName evidence="2">Uncharacterized protein</fullName>
    </submittedName>
</protein>
<evidence type="ECO:0000313" key="2">
    <source>
        <dbReference type="EMBL" id="KAE8251811.1"/>
    </source>
</evidence>
<dbReference type="AlphaFoldDB" id="A0A177TKV4"/>
<gene>
    <name evidence="2" type="ORF">A4X13_0g3840</name>
</gene>
<feature type="compositionally biased region" description="Low complexity" evidence="1">
    <location>
        <begin position="321"/>
        <end position="341"/>
    </location>
</feature>
<feature type="region of interest" description="Disordered" evidence="1">
    <location>
        <begin position="664"/>
        <end position="691"/>
    </location>
</feature>
<reference evidence="2" key="2">
    <citation type="journal article" date="2019" name="IMA Fungus">
        <title>Genome sequencing and comparison of five Tilletia species to identify candidate genes for the detection of regulated species infecting wheat.</title>
        <authorList>
            <person name="Nguyen H.D.T."/>
            <person name="Sultana T."/>
            <person name="Kesanakurti P."/>
            <person name="Hambleton S."/>
        </authorList>
    </citation>
    <scope>NUCLEOTIDE SEQUENCE</scope>
    <source>
        <strain evidence="2">DAOMC 236416</strain>
    </source>
</reference>
<feature type="compositionally biased region" description="Polar residues" evidence="1">
    <location>
        <begin position="511"/>
        <end position="527"/>
    </location>
</feature>
<proteinExistence type="predicted"/>
<sequence>MAVEDHETQQQQHRLYRRASRPSSIASTSTLTLTSAGGSGPASASHHQRISSTLAPKLDLISAVANTSRTGSASTSTSSDFALASAVSSPSTTIASSSFDHITIEHSNNRPRPSSTSTYSFSTTSTSAANLTPTQLLHEHSRMYGSPSTTAAPSAEASLLAAKLRLSRSASLESGSRTDPSTYDNRPGASSGQRSSFYGTAMSGTYNGSQDYARPVQNNDVFAPGFTRVVHAAEHGDELSDRTPSASTPASSAVASTSSRARSGSRSGSKGKQASEPVLVRYILPYGLSGPAVEKNYLNEALLAPAFEVGAAEPTLASALAGSSSSSSTANPASSAASTPGTPGGHHHHHQHNLMYPSPGAAAGSYPMNDWMFGGGIGPTMPLAGPNAVPLHLVHGLTNLSSDNFPLDAAELAAYETGMPVLSGGDAGAGGAHHHASSNQALAALQGDMQGMSLYPTQHMVDPRTLRAIALTSQAAAVYRSHTVTRRFRDPFRESMERIARRSGRLPSEGSDGTLSGIVSPSGTISGRHSPAQAMLHSGRMSPHPRRGTRTEPGSPSSVISGGGAGMGGSASEMGGLGIGGLRSGYIVGGGGGGGQGRPGLNRANTGDYPSSRRLASRSSSSGVSGGGGLFTGLVDVAEHPVRSLKRVWSGGLHRGVFGMTKADDGAGGGQGQGGGVYGGQQGRQGRTSLR</sequence>
<feature type="compositionally biased region" description="Low complexity" evidence="1">
    <location>
        <begin position="242"/>
        <end position="268"/>
    </location>
</feature>
<feature type="region of interest" description="Disordered" evidence="1">
    <location>
        <begin position="590"/>
        <end position="627"/>
    </location>
</feature>
<evidence type="ECO:0000256" key="1">
    <source>
        <dbReference type="SAM" id="MobiDB-lite"/>
    </source>
</evidence>
<feature type="region of interest" description="Disordered" evidence="1">
    <location>
        <begin position="168"/>
        <end position="197"/>
    </location>
</feature>
<reference evidence="2" key="1">
    <citation type="submission" date="2016-04" db="EMBL/GenBank/DDBJ databases">
        <authorList>
            <person name="Nguyen H.D."/>
            <person name="Samba Siva P."/>
            <person name="Cullis J."/>
            <person name="Levesque C.A."/>
            <person name="Hambleton S."/>
        </authorList>
    </citation>
    <scope>NUCLEOTIDE SEQUENCE</scope>
    <source>
        <strain evidence="2">DAOMC 236416</strain>
    </source>
</reference>
<feature type="region of interest" description="Disordered" evidence="1">
    <location>
        <begin position="321"/>
        <end position="358"/>
    </location>
</feature>
<feature type="region of interest" description="Disordered" evidence="1">
    <location>
        <begin position="500"/>
        <end position="572"/>
    </location>
</feature>
<organism evidence="2 3">
    <name type="scientific">Tilletia indica</name>
    <dbReference type="NCBI Taxonomy" id="43049"/>
    <lineage>
        <taxon>Eukaryota</taxon>
        <taxon>Fungi</taxon>
        <taxon>Dikarya</taxon>
        <taxon>Basidiomycota</taxon>
        <taxon>Ustilaginomycotina</taxon>
        <taxon>Exobasidiomycetes</taxon>
        <taxon>Tilletiales</taxon>
        <taxon>Tilletiaceae</taxon>
        <taxon>Tilletia</taxon>
    </lineage>
</organism>
<dbReference type="Proteomes" id="UP000077521">
    <property type="component" value="Unassembled WGS sequence"/>
</dbReference>
<feature type="region of interest" description="Disordered" evidence="1">
    <location>
        <begin position="235"/>
        <end position="274"/>
    </location>
</feature>
<comment type="caution">
    <text evidence="2">The sequence shown here is derived from an EMBL/GenBank/DDBJ whole genome shotgun (WGS) entry which is preliminary data.</text>
</comment>
<feature type="compositionally biased region" description="Low complexity" evidence="1">
    <location>
        <begin position="23"/>
        <end position="45"/>
    </location>
</feature>
<feature type="compositionally biased region" description="Gly residues" evidence="1">
    <location>
        <begin position="561"/>
        <end position="572"/>
    </location>
</feature>
<accession>A0A177TKV4</accession>
<keyword evidence="3" id="KW-1185">Reference proteome</keyword>
<feature type="compositionally biased region" description="Polar residues" evidence="1">
    <location>
        <begin position="177"/>
        <end position="197"/>
    </location>
</feature>
<feature type="compositionally biased region" description="Low complexity" evidence="1">
    <location>
        <begin position="114"/>
        <end position="125"/>
    </location>
</feature>
<feature type="compositionally biased region" description="Low complexity" evidence="1">
    <location>
        <begin position="612"/>
        <end position="623"/>
    </location>
</feature>
<feature type="region of interest" description="Disordered" evidence="1">
    <location>
        <begin position="104"/>
        <end position="125"/>
    </location>
</feature>